<feature type="non-terminal residue" evidence="1">
    <location>
        <position position="1"/>
    </location>
</feature>
<reference evidence="1" key="1">
    <citation type="journal article" date="2012" name="Mol. Plant Microbe Interact.">
        <title>A highly conserved effector in Fusarium oxysporum is required for full virulence on Arabidopsis.</title>
        <authorList>
            <person name="Thatcher L.F."/>
            <person name="Gardiner D.M."/>
            <person name="Kazan K."/>
            <person name="Manners J."/>
        </authorList>
    </citation>
    <scope>NUCLEOTIDE SEQUENCE [LARGE SCALE GENOMIC DNA]</scope>
    <source>
        <strain evidence="1">Fo5176</strain>
    </source>
</reference>
<dbReference type="EMBL" id="AFQF01001208">
    <property type="protein sequence ID" value="EGU86009.1"/>
    <property type="molecule type" value="Genomic_DNA"/>
</dbReference>
<organism evidence="1">
    <name type="scientific">Fusarium oxysporum (strain Fo5176)</name>
    <name type="common">Fusarium vascular wilt</name>
    <dbReference type="NCBI Taxonomy" id="660025"/>
    <lineage>
        <taxon>Eukaryota</taxon>
        <taxon>Fungi</taxon>
        <taxon>Dikarya</taxon>
        <taxon>Ascomycota</taxon>
        <taxon>Pezizomycotina</taxon>
        <taxon>Sordariomycetes</taxon>
        <taxon>Hypocreomycetidae</taxon>
        <taxon>Hypocreales</taxon>
        <taxon>Nectriaceae</taxon>
        <taxon>Fusarium</taxon>
        <taxon>Fusarium oxysporum species complex</taxon>
    </lineage>
</organism>
<protein>
    <submittedName>
        <fullName evidence="1">Uncharacterized protein</fullName>
    </submittedName>
</protein>
<name>F9FAP8_FUSOF</name>
<accession>F9FAP8</accession>
<dbReference type="AlphaFoldDB" id="F9FAP8"/>
<evidence type="ECO:0000313" key="1">
    <source>
        <dbReference type="EMBL" id="EGU86009.1"/>
    </source>
</evidence>
<sequence length="18" mass="2131">LATLRNKIKYKLLEKVIS</sequence>
<proteinExistence type="predicted"/>
<gene>
    <name evidence="1" type="ORF">FOXB_03474</name>
</gene>
<comment type="caution">
    <text evidence="1">The sequence shown here is derived from an EMBL/GenBank/DDBJ whole genome shotgun (WGS) entry which is preliminary data.</text>
</comment>